<evidence type="ECO:0000256" key="1">
    <source>
        <dbReference type="SAM" id="MobiDB-lite"/>
    </source>
</evidence>
<feature type="region of interest" description="Disordered" evidence="1">
    <location>
        <begin position="117"/>
        <end position="150"/>
    </location>
</feature>
<protein>
    <submittedName>
        <fullName evidence="2">Uncharacterized protein</fullName>
    </submittedName>
</protein>
<dbReference type="HOGENOM" id="CLU_1050117_0_0_1"/>
<reference evidence="2 3" key="1">
    <citation type="journal article" date="2015" name="Mol. Plant Microbe Interact.">
        <title>Genome, transcriptome, and functional analyses of Penicillium expansum provide new insights into secondary metabolism and pathogenicity.</title>
        <authorList>
            <person name="Ballester A.R."/>
            <person name="Marcet-Houben M."/>
            <person name="Levin E."/>
            <person name="Sela N."/>
            <person name="Selma-Lazaro C."/>
            <person name="Carmona L."/>
            <person name="Wisniewski M."/>
            <person name="Droby S."/>
            <person name="Gonzalez-Candelas L."/>
            <person name="Gabaldon T."/>
        </authorList>
    </citation>
    <scope>NUCLEOTIDE SEQUENCE [LARGE SCALE GENOMIC DNA]</scope>
    <source>
        <strain evidence="2 3">MD-8</strain>
    </source>
</reference>
<accession>A0A0A2KXQ8</accession>
<name>A0A0A2KXQ8_PENEN</name>
<evidence type="ECO:0000313" key="3">
    <source>
        <dbReference type="Proteomes" id="UP000030143"/>
    </source>
</evidence>
<feature type="compositionally biased region" description="Polar residues" evidence="1">
    <location>
        <begin position="281"/>
        <end position="293"/>
    </location>
</feature>
<dbReference type="STRING" id="27334.A0A0A2KXQ8"/>
<dbReference type="Proteomes" id="UP000030143">
    <property type="component" value="Unassembled WGS sequence"/>
</dbReference>
<dbReference type="GeneID" id="27683681"/>
<dbReference type="RefSeq" id="XP_016595102.1">
    <property type="nucleotide sequence ID" value="XM_016748260.1"/>
</dbReference>
<keyword evidence="3" id="KW-1185">Reference proteome</keyword>
<evidence type="ECO:0000313" key="2">
    <source>
        <dbReference type="EMBL" id="KGO52352.1"/>
    </source>
</evidence>
<comment type="caution">
    <text evidence="2">The sequence shown here is derived from an EMBL/GenBank/DDBJ whole genome shotgun (WGS) entry which is preliminary data.</text>
</comment>
<dbReference type="AlphaFoldDB" id="A0A0A2KXQ8"/>
<feature type="compositionally biased region" description="Basic and acidic residues" evidence="1">
    <location>
        <begin position="17"/>
        <end position="36"/>
    </location>
</feature>
<sequence>MKPHFLLGNLDATSGLQDERMTPRSSRHESSRRGDTIHIPSDDPIAPTVFMGLYNSPRWQTKDAIPHISGKTEIGSFKSQRTRRQPQKPLAGSNRRAPLQQNLKVLQAGATIVDVPGTGGGKENIPPGFSVINNKKSKSGNHSPVSKMARPTMQNSTFRTHITAKPKEPRKDPLKRVALGETRVNAVGVPKKIGHPPPAENPSASALKHAFSAIVIQRAWRSFTERRNKYACAIATARTESACEVITRWWRGVKACKLREQTEQVKLMAKTQHTPRRKSAGQRSSVRQNQPNSGRRGIRRL</sequence>
<organism evidence="2 3">
    <name type="scientific">Penicillium expansum</name>
    <name type="common">Blue mold rot fungus</name>
    <dbReference type="NCBI Taxonomy" id="27334"/>
    <lineage>
        <taxon>Eukaryota</taxon>
        <taxon>Fungi</taxon>
        <taxon>Dikarya</taxon>
        <taxon>Ascomycota</taxon>
        <taxon>Pezizomycotina</taxon>
        <taxon>Eurotiomycetes</taxon>
        <taxon>Eurotiomycetidae</taxon>
        <taxon>Eurotiales</taxon>
        <taxon>Aspergillaceae</taxon>
        <taxon>Penicillium</taxon>
    </lineage>
</organism>
<gene>
    <name evidence="2" type="ORF">PEX2_109940</name>
</gene>
<feature type="region of interest" description="Disordered" evidence="1">
    <location>
        <begin position="267"/>
        <end position="301"/>
    </location>
</feature>
<dbReference type="VEuPathDB" id="FungiDB:PEXP_029190"/>
<feature type="region of interest" description="Disordered" evidence="1">
    <location>
        <begin position="71"/>
        <end position="94"/>
    </location>
</feature>
<dbReference type="EMBL" id="JQFZ01000266">
    <property type="protein sequence ID" value="KGO52352.1"/>
    <property type="molecule type" value="Genomic_DNA"/>
</dbReference>
<feature type="region of interest" description="Disordered" evidence="1">
    <location>
        <begin position="1"/>
        <end position="45"/>
    </location>
</feature>
<proteinExistence type="predicted"/>